<dbReference type="EMBL" id="JAJEQW010000007">
    <property type="protein sequence ID" value="MCC2242165.1"/>
    <property type="molecule type" value="Genomic_DNA"/>
</dbReference>
<evidence type="ECO:0000256" key="3">
    <source>
        <dbReference type="ARBA" id="ARBA00022670"/>
    </source>
</evidence>
<feature type="transmembrane region" description="Helical" evidence="10">
    <location>
        <begin position="59"/>
        <end position="78"/>
    </location>
</feature>
<dbReference type="PANTHER" id="PTHR33695:SF1">
    <property type="entry name" value="LIPOPROTEIN SIGNAL PEPTIDASE"/>
    <property type="match status" value="1"/>
</dbReference>
<dbReference type="GO" id="GO:0016020">
    <property type="term" value="C:membrane"/>
    <property type="evidence" value="ECO:0007669"/>
    <property type="project" value="InterPro"/>
</dbReference>
<reference evidence="12" key="3">
    <citation type="submission" date="2022-09" db="EMBL/GenBank/DDBJ databases">
        <authorList>
            <person name="Hitch T.C.A."/>
        </authorList>
    </citation>
    <scope>NUCLEOTIDE SEQUENCE</scope>
    <source>
        <strain evidence="12">Sanger_19</strain>
    </source>
</reference>
<name>A0AAW4WBL2_9FIRM</name>
<keyword evidence="3" id="KW-0645">Protease</keyword>
<dbReference type="Proteomes" id="UP001209666">
    <property type="component" value="Unassembled WGS sequence"/>
</dbReference>
<dbReference type="EMBL" id="JAOQKI010000018">
    <property type="protein sequence ID" value="MCU6717790.1"/>
    <property type="molecule type" value="Genomic_DNA"/>
</dbReference>
<evidence type="ECO:0000256" key="6">
    <source>
        <dbReference type="ARBA" id="ARBA00022801"/>
    </source>
</evidence>
<feature type="transmembrane region" description="Helical" evidence="10">
    <location>
        <begin position="126"/>
        <end position="147"/>
    </location>
</feature>
<keyword evidence="7 10" id="KW-1133">Transmembrane helix</keyword>
<organism evidence="11 13">
    <name type="scientific">Roseburia amylophila</name>
    <dbReference type="NCBI Taxonomy" id="2981794"/>
    <lineage>
        <taxon>Bacteria</taxon>
        <taxon>Bacillati</taxon>
        <taxon>Bacillota</taxon>
        <taxon>Clostridia</taxon>
        <taxon>Lachnospirales</taxon>
        <taxon>Lachnospiraceae</taxon>
        <taxon>Roseburia</taxon>
    </lineage>
</organism>
<dbReference type="GO" id="GO:0004190">
    <property type="term" value="F:aspartic-type endopeptidase activity"/>
    <property type="evidence" value="ECO:0007669"/>
    <property type="project" value="UniProtKB-KW"/>
</dbReference>
<dbReference type="PANTHER" id="PTHR33695">
    <property type="entry name" value="LIPOPROTEIN SIGNAL PEPTIDASE"/>
    <property type="match status" value="1"/>
</dbReference>
<reference evidence="11" key="2">
    <citation type="submission" date="2021-10" db="EMBL/GenBank/DDBJ databases">
        <title>Anaerobic single-cell dispensing facilitates the cultivation of human gut bacteria.</title>
        <authorList>
            <person name="Afrizal A."/>
        </authorList>
    </citation>
    <scope>NUCLEOTIDE SEQUENCE</scope>
    <source>
        <strain evidence="11">CLA-AA-H204</strain>
    </source>
</reference>
<evidence type="ECO:0000256" key="8">
    <source>
        <dbReference type="ARBA" id="ARBA00023136"/>
    </source>
</evidence>
<evidence type="ECO:0000256" key="2">
    <source>
        <dbReference type="ARBA" id="ARBA00022475"/>
    </source>
</evidence>
<dbReference type="RefSeq" id="WP_227710120.1">
    <property type="nucleotide sequence ID" value="NZ_JAJEQW010000007.1"/>
</dbReference>
<dbReference type="AlphaFoldDB" id="A0AAW4WBL2"/>
<accession>A0AAW4WBL2</accession>
<dbReference type="GO" id="GO:0006508">
    <property type="term" value="P:proteolysis"/>
    <property type="evidence" value="ECO:0007669"/>
    <property type="project" value="UniProtKB-KW"/>
</dbReference>
<keyword evidence="5" id="KW-0064">Aspartyl protease</keyword>
<protein>
    <submittedName>
        <fullName evidence="11">Signal peptidase II</fullName>
    </submittedName>
</protein>
<dbReference type="Pfam" id="PF01252">
    <property type="entry name" value="Peptidase_A8"/>
    <property type="match status" value="1"/>
</dbReference>
<keyword evidence="14" id="KW-1185">Reference proteome</keyword>
<dbReference type="PRINTS" id="PR00781">
    <property type="entry name" value="LIPOSIGPTASE"/>
</dbReference>
<evidence type="ECO:0000256" key="7">
    <source>
        <dbReference type="ARBA" id="ARBA00022989"/>
    </source>
</evidence>
<keyword evidence="8 10" id="KW-0472">Membrane</keyword>
<keyword evidence="6" id="KW-0378">Hydrolase</keyword>
<evidence type="ECO:0000313" key="11">
    <source>
        <dbReference type="EMBL" id="MCC2242165.1"/>
    </source>
</evidence>
<sequence>MKYLLLVVSIFGLDEGIKQRIDKKEPLGKERRVPKLPVVIEKYYNNGAALNLLAKKPKIMLGLHSACMAGLMTIYGFVLRKGNTGLKTGMSMMVGGGLSNLWDRIHKKHVVDYIRFDTPWKRFSRIVFNISDFFIFIGAAVSMLFAYR</sequence>
<keyword evidence="2" id="KW-1003">Cell membrane</keyword>
<dbReference type="Proteomes" id="UP001198893">
    <property type="component" value="Unassembled WGS sequence"/>
</dbReference>
<evidence type="ECO:0000256" key="4">
    <source>
        <dbReference type="ARBA" id="ARBA00022692"/>
    </source>
</evidence>
<evidence type="ECO:0000256" key="5">
    <source>
        <dbReference type="ARBA" id="ARBA00022750"/>
    </source>
</evidence>
<evidence type="ECO:0000313" key="13">
    <source>
        <dbReference type="Proteomes" id="UP001198893"/>
    </source>
</evidence>
<comment type="similarity">
    <text evidence="1 9">Belongs to the peptidase A8 family.</text>
</comment>
<evidence type="ECO:0000256" key="1">
    <source>
        <dbReference type="ARBA" id="ARBA00006139"/>
    </source>
</evidence>
<gene>
    <name evidence="11" type="ORF">LKD47_07620</name>
    <name evidence="12" type="ORF">OCV43_10990</name>
</gene>
<proteinExistence type="inferred from homology"/>
<evidence type="ECO:0000256" key="9">
    <source>
        <dbReference type="RuleBase" id="RU004181"/>
    </source>
</evidence>
<dbReference type="InterPro" id="IPR001872">
    <property type="entry name" value="Peptidase_A8"/>
</dbReference>
<reference evidence="12 14" key="1">
    <citation type="journal article" date="2021" name="ISME Commun">
        <title>Automated analysis of genomic sequences facilitates high-throughput and comprehensive description of bacteria.</title>
        <authorList>
            <person name="Hitch T.C.A."/>
        </authorList>
    </citation>
    <scope>NUCLEOTIDE SEQUENCE [LARGE SCALE GENOMIC DNA]</scope>
    <source>
        <strain evidence="12 14">Sanger_19</strain>
    </source>
</reference>
<evidence type="ECO:0000256" key="10">
    <source>
        <dbReference type="SAM" id="Phobius"/>
    </source>
</evidence>
<comment type="caution">
    <text evidence="11">The sequence shown here is derived from an EMBL/GenBank/DDBJ whole genome shotgun (WGS) entry which is preliminary data.</text>
</comment>
<keyword evidence="4 10" id="KW-0812">Transmembrane</keyword>
<evidence type="ECO:0000313" key="12">
    <source>
        <dbReference type="EMBL" id="MCU6717790.1"/>
    </source>
</evidence>
<evidence type="ECO:0000313" key="14">
    <source>
        <dbReference type="Proteomes" id="UP001209666"/>
    </source>
</evidence>